<proteinExistence type="predicted"/>
<dbReference type="Proteomes" id="UP000626148">
    <property type="component" value="Unassembled WGS sequence"/>
</dbReference>
<reference evidence="1" key="2">
    <citation type="submission" date="2020-09" db="EMBL/GenBank/DDBJ databases">
        <authorList>
            <person name="Sun Q."/>
            <person name="Kim S."/>
        </authorList>
    </citation>
    <scope>NUCLEOTIDE SEQUENCE</scope>
    <source>
        <strain evidence="1">KCTC 22169</strain>
    </source>
</reference>
<keyword evidence="2" id="KW-1185">Reference proteome</keyword>
<gene>
    <name evidence="1" type="ORF">GCM10007392_14710</name>
</gene>
<dbReference type="EMBL" id="BMXR01000003">
    <property type="protein sequence ID" value="GGX48674.1"/>
    <property type="molecule type" value="Genomic_DNA"/>
</dbReference>
<evidence type="ECO:0000313" key="1">
    <source>
        <dbReference type="EMBL" id="GGX48674.1"/>
    </source>
</evidence>
<sequence>MATCNSTPESRSSQNNSLFVLSHPVRRRGDFYSLSDLHEAAGGDPGFHPERFLESPVAEAWMADLEGRARCALVREEDIGGRARCAFVREEDTGGRARRVLLQDEGGRPVGSVSVFGRRELVQAYALWIGDGFALAVLRALGEPSRPAGLDSAPHTRYELGYVRDLRWDEDRPGDIAWWEFDGQDELTAEEAAGRGRDFFEQTRRLARVNPGDAEMALKYSLLRLMDGSFPGRGFRYCEMVFCEWLSRAAVVGMASSGSEELSLEKG</sequence>
<dbReference type="AlphaFoldDB" id="A0A918K481"/>
<accession>A0A918K481</accession>
<protein>
    <submittedName>
        <fullName evidence="1">Uncharacterized protein</fullName>
    </submittedName>
</protein>
<organism evidence="1 2">
    <name type="scientific">Saccharospirillum salsuginis</name>
    <dbReference type="NCBI Taxonomy" id="418750"/>
    <lineage>
        <taxon>Bacteria</taxon>
        <taxon>Pseudomonadati</taxon>
        <taxon>Pseudomonadota</taxon>
        <taxon>Gammaproteobacteria</taxon>
        <taxon>Oceanospirillales</taxon>
        <taxon>Saccharospirillaceae</taxon>
        <taxon>Saccharospirillum</taxon>
    </lineage>
</organism>
<evidence type="ECO:0000313" key="2">
    <source>
        <dbReference type="Proteomes" id="UP000626148"/>
    </source>
</evidence>
<comment type="caution">
    <text evidence="1">The sequence shown here is derived from an EMBL/GenBank/DDBJ whole genome shotgun (WGS) entry which is preliminary data.</text>
</comment>
<reference evidence="1" key="1">
    <citation type="journal article" date="2014" name="Int. J. Syst. Evol. Microbiol.">
        <title>Complete genome sequence of Corynebacterium casei LMG S-19264T (=DSM 44701T), isolated from a smear-ripened cheese.</title>
        <authorList>
            <consortium name="US DOE Joint Genome Institute (JGI-PGF)"/>
            <person name="Walter F."/>
            <person name="Albersmeier A."/>
            <person name="Kalinowski J."/>
            <person name="Ruckert C."/>
        </authorList>
    </citation>
    <scope>NUCLEOTIDE SEQUENCE</scope>
    <source>
        <strain evidence="1">KCTC 22169</strain>
    </source>
</reference>
<name>A0A918K481_9GAMM</name>